<reference evidence="7 8" key="1">
    <citation type="submission" date="2019-07" db="EMBL/GenBank/DDBJ databases">
        <title>Caenimonas sedimenti sp. nov., isolated from activated sludge.</title>
        <authorList>
            <person name="Xu J."/>
        </authorList>
    </citation>
    <scope>NUCLEOTIDE SEQUENCE [LARGE SCALE GENOMIC DNA]</scope>
    <source>
        <strain evidence="7 8">HX-9-20</strain>
    </source>
</reference>
<evidence type="ECO:0000256" key="2">
    <source>
        <dbReference type="ARBA" id="ARBA00009646"/>
    </source>
</evidence>
<feature type="domain" description="Beta/gamma crystallin 'Greek key'" evidence="6">
    <location>
        <begin position="22"/>
        <end position="62"/>
    </location>
</feature>
<name>A0A562ZTD7_9BURK</name>
<dbReference type="OrthoDB" id="9150808at2"/>
<keyword evidence="5" id="KW-0732">Signal</keyword>
<dbReference type="InterPro" id="IPR051407">
    <property type="entry name" value="Bact_OM_lipoprot/Surf_antigen"/>
</dbReference>
<evidence type="ECO:0000259" key="6">
    <source>
        <dbReference type="PROSITE" id="PS50915"/>
    </source>
</evidence>
<dbReference type="SMART" id="SM00247">
    <property type="entry name" value="XTALbg"/>
    <property type="match status" value="1"/>
</dbReference>
<accession>A0A562ZTD7</accession>
<dbReference type="GO" id="GO:0016020">
    <property type="term" value="C:membrane"/>
    <property type="evidence" value="ECO:0007669"/>
    <property type="project" value="UniProtKB-SubCell"/>
</dbReference>
<organism evidence="7 8">
    <name type="scientific">Caenimonas sedimenti</name>
    <dbReference type="NCBI Taxonomy" id="2596921"/>
    <lineage>
        <taxon>Bacteria</taxon>
        <taxon>Pseudomonadati</taxon>
        <taxon>Pseudomonadota</taxon>
        <taxon>Betaproteobacteria</taxon>
        <taxon>Burkholderiales</taxon>
        <taxon>Comamonadaceae</taxon>
        <taxon>Caenimonas</taxon>
    </lineage>
</organism>
<dbReference type="Gene3D" id="2.60.20.10">
    <property type="entry name" value="Crystallins"/>
    <property type="match status" value="1"/>
</dbReference>
<evidence type="ECO:0000256" key="5">
    <source>
        <dbReference type="SAM" id="SignalP"/>
    </source>
</evidence>
<keyword evidence="3" id="KW-0677">Repeat</keyword>
<dbReference type="AlphaFoldDB" id="A0A562ZTD7"/>
<comment type="similarity">
    <text evidence="2">Belongs to the beta/gamma-crystallin family.</text>
</comment>
<keyword evidence="8" id="KW-1185">Reference proteome</keyword>
<dbReference type="InterPro" id="IPR001064">
    <property type="entry name" value="Beta/gamma_crystallin"/>
</dbReference>
<proteinExistence type="inferred from homology"/>
<evidence type="ECO:0000256" key="3">
    <source>
        <dbReference type="ARBA" id="ARBA00022737"/>
    </source>
</evidence>
<gene>
    <name evidence="7" type="ORF">FN976_07720</name>
</gene>
<evidence type="ECO:0000313" key="8">
    <source>
        <dbReference type="Proteomes" id="UP000318199"/>
    </source>
</evidence>
<sequence length="265" mass="28450">MQIALKAAVAAATLVLAGQSMAQIVLYEEREFRGRAVTVDRPVRNLDRMNFDDRTRSVVVERGRWEVCEEPRFEGRCAVLRRGHYDSLRDAGVNWRISSVRPAEGQRRYDAEPAVSTAPAYEYRRRANEQLTEVPVNWSRAVMGPPNQRCWVERQAVPAPSSPNVGGALAGAVIGGILGHQVGGGSGKDAATAVGVISGAAIGSNMGGGSSGVATQDVQRCTTVSGGAPAYYEVSYNYRGTEHRVQMATPPGNKILVNARGEPRG</sequence>
<dbReference type="InterPro" id="IPR008816">
    <property type="entry name" value="Gly_zipper_2TM_dom"/>
</dbReference>
<evidence type="ECO:0000256" key="4">
    <source>
        <dbReference type="ARBA" id="ARBA00023136"/>
    </source>
</evidence>
<dbReference type="PROSITE" id="PS50915">
    <property type="entry name" value="CRYSTALLIN_BETA_GAMMA"/>
    <property type="match status" value="2"/>
</dbReference>
<dbReference type="RefSeq" id="WP_145892432.1">
    <property type="nucleotide sequence ID" value="NZ_VOBQ01000005.1"/>
</dbReference>
<evidence type="ECO:0000313" key="7">
    <source>
        <dbReference type="EMBL" id="TWO71872.1"/>
    </source>
</evidence>
<feature type="domain" description="Beta/gamma crystallin 'Greek key'" evidence="6">
    <location>
        <begin position="63"/>
        <end position="104"/>
    </location>
</feature>
<protein>
    <submittedName>
        <fullName evidence="7">Glycine zipper 2TM domain-containing protein</fullName>
    </submittedName>
</protein>
<dbReference type="InterPro" id="IPR011024">
    <property type="entry name" value="G_crystallin-like"/>
</dbReference>
<comment type="caution">
    <text evidence="7">The sequence shown here is derived from an EMBL/GenBank/DDBJ whole genome shotgun (WGS) entry which is preliminary data.</text>
</comment>
<dbReference type="SUPFAM" id="SSF49695">
    <property type="entry name" value="gamma-Crystallin-like"/>
    <property type="match status" value="1"/>
</dbReference>
<dbReference type="Pfam" id="PF05433">
    <property type="entry name" value="Rick_17kDa_Anti"/>
    <property type="match status" value="1"/>
</dbReference>
<comment type="subcellular location">
    <subcellularLocation>
        <location evidence="1">Membrane</location>
    </subcellularLocation>
</comment>
<dbReference type="Proteomes" id="UP000318199">
    <property type="component" value="Unassembled WGS sequence"/>
</dbReference>
<dbReference type="Pfam" id="PF00030">
    <property type="entry name" value="Crystall"/>
    <property type="match status" value="1"/>
</dbReference>
<dbReference type="EMBL" id="VOBQ01000005">
    <property type="protein sequence ID" value="TWO71872.1"/>
    <property type="molecule type" value="Genomic_DNA"/>
</dbReference>
<evidence type="ECO:0000256" key="1">
    <source>
        <dbReference type="ARBA" id="ARBA00004370"/>
    </source>
</evidence>
<keyword evidence="4" id="KW-0472">Membrane</keyword>
<dbReference type="PANTHER" id="PTHR35603">
    <property type="match status" value="1"/>
</dbReference>
<dbReference type="PANTHER" id="PTHR35603:SF2">
    <property type="entry name" value="OUTER MEMBRANE LIPOPROTEIN"/>
    <property type="match status" value="1"/>
</dbReference>
<feature type="chain" id="PRO_5021955059" evidence="5">
    <location>
        <begin position="23"/>
        <end position="265"/>
    </location>
</feature>
<feature type="signal peptide" evidence="5">
    <location>
        <begin position="1"/>
        <end position="22"/>
    </location>
</feature>